<gene>
    <name evidence="1" type="ORF">SAMN04488558_10629</name>
</gene>
<protein>
    <submittedName>
        <fullName evidence="1">Glutaredoxin-related protein</fullName>
    </submittedName>
</protein>
<reference evidence="1 2" key="1">
    <citation type="submission" date="2016-10" db="EMBL/GenBank/DDBJ databases">
        <authorList>
            <person name="de Groot N.N."/>
        </authorList>
    </citation>
    <scope>NUCLEOTIDE SEQUENCE [LARGE SCALE GENOMIC DNA]</scope>
    <source>
        <strain evidence="1 2">DSM 15695</strain>
    </source>
</reference>
<evidence type="ECO:0000313" key="2">
    <source>
        <dbReference type="Proteomes" id="UP000198833"/>
    </source>
</evidence>
<proteinExistence type="predicted"/>
<dbReference type="Proteomes" id="UP000198833">
    <property type="component" value="Unassembled WGS sequence"/>
</dbReference>
<dbReference type="Gene3D" id="3.40.30.10">
    <property type="entry name" value="Glutaredoxin"/>
    <property type="match status" value="1"/>
</dbReference>
<organism evidence="1 2">
    <name type="scientific">Ignavigranum ruoffiae</name>
    <dbReference type="NCBI Taxonomy" id="89093"/>
    <lineage>
        <taxon>Bacteria</taxon>
        <taxon>Bacillati</taxon>
        <taxon>Bacillota</taxon>
        <taxon>Bacilli</taxon>
        <taxon>Lactobacillales</taxon>
        <taxon>Aerococcaceae</taxon>
        <taxon>Ignavigranum</taxon>
    </lineage>
</organism>
<dbReference type="EMBL" id="FOEN01000006">
    <property type="protein sequence ID" value="SEQ17757.1"/>
    <property type="molecule type" value="Genomic_DNA"/>
</dbReference>
<dbReference type="STRING" id="89093.SAMN04488558_10629"/>
<dbReference type="RefSeq" id="WP_092571807.1">
    <property type="nucleotide sequence ID" value="NZ_CALUDV010000017.1"/>
</dbReference>
<sequence>MEDHILYYSDLCPDTEEFVSALQAKEIVYQAINITESMANLKAFLKLRDKHPDFKAIKEQGKVGVPVLFSAQKLYFNQQEL</sequence>
<accession>A0A1H9DWT3</accession>
<name>A0A1H9DWT3_9LACT</name>
<dbReference type="OrthoDB" id="5679012at2"/>
<dbReference type="AlphaFoldDB" id="A0A1H9DWT3"/>
<evidence type="ECO:0000313" key="1">
    <source>
        <dbReference type="EMBL" id="SEQ17757.1"/>
    </source>
</evidence>
<keyword evidence="2" id="KW-1185">Reference proteome</keyword>